<sequence length="698" mass="77454">MKGTVPLPVDRMKVELLCDKMILQVSDILIESGELDKIRPEYEASLEINCSQDKLFSVTIPFLVAPGCLHHVRDLSLQLEKHLLPGDVIEVLLLEMLDGYGNHVEKGLEVQLNVDGFCFQDRIGPKREVDDQGCINLNGKLKAVGSYGNIVSFSVEYAGKLIFKKEFQVDQRELRVMSTLPECCAAGSQLENIVFEIVDSDGTVDETIHDDANFGQSHTLTITSESSKIDDCFRYTFRHGRCTVPFISIPREPGIFSVVAAHSCHTELFMVVKVNVMQAPKLEGSSTEHHDVLSQCPVGGMLLLNKSSFCVSKHLRTLVETIINDLKELEDDVARVALLIGDQERKLKMLSEKKAAIEKGISNLQASIEHQSISQLDSLLIDKEVIVKGIEGKGDTAASILCNIPVATQSQVSHTQFLQDVVGIVALLGTVSSTNLSRILAEYLGKEHMLAIVCKSYAAASALECYEKNGQIDHDHALHSVASSVGKSINGSFLVICLEEISPYTGRFKSDDPQKKLALEDPLLPTGKIPPGFLGYAVNLINLDVHHLHTRTAKGHGLRETLFYLLLGDLQVYGTREQMKQALAYIKHGAISLDGGIMKGNGILCLGHREPEVRFPVLTSEAQRRISPYMIDILKQIEDKNLELGAICDEITKESNDHIKAMKRFKKKKERLQRYMEEKGPFLSGKYFEETSEEKKSS</sequence>
<name>A0A200QCL7_MACCD</name>
<dbReference type="PANTHER" id="PTHR33566:SF1">
    <property type="entry name" value="EN_SPM-LIKE TRANSPOSON-RELATED"/>
    <property type="match status" value="1"/>
</dbReference>
<keyword evidence="1" id="KW-0175">Coiled coil</keyword>
<protein>
    <submittedName>
        <fullName evidence="2">Uncharacterized protein</fullName>
    </submittedName>
</protein>
<evidence type="ECO:0000313" key="3">
    <source>
        <dbReference type="Proteomes" id="UP000195402"/>
    </source>
</evidence>
<dbReference type="OMA" id="AHSCYPE"/>
<feature type="coiled-coil region" evidence="1">
    <location>
        <begin position="312"/>
        <end position="346"/>
    </location>
</feature>
<comment type="caution">
    <text evidence="2">The sequence shown here is derived from an EMBL/GenBank/DDBJ whole genome shotgun (WGS) entry which is preliminary data.</text>
</comment>
<dbReference type="PANTHER" id="PTHR33566">
    <property type="entry name" value="EN/SPM-LIKE TRANSPOSON-RELATED"/>
    <property type="match status" value="1"/>
</dbReference>
<gene>
    <name evidence="2" type="ORF">BVC80_1101g15</name>
</gene>
<dbReference type="AlphaFoldDB" id="A0A200QCL7"/>
<dbReference type="STRING" id="56857.A0A200QCL7"/>
<proteinExistence type="predicted"/>
<evidence type="ECO:0000313" key="2">
    <source>
        <dbReference type="EMBL" id="OVA08214.1"/>
    </source>
</evidence>
<keyword evidence="3" id="KW-1185">Reference proteome</keyword>
<evidence type="ECO:0000256" key="1">
    <source>
        <dbReference type="SAM" id="Coils"/>
    </source>
</evidence>
<dbReference type="OrthoDB" id="10036779at2759"/>
<accession>A0A200QCL7</accession>
<dbReference type="Proteomes" id="UP000195402">
    <property type="component" value="Unassembled WGS sequence"/>
</dbReference>
<reference evidence="2 3" key="1">
    <citation type="journal article" date="2017" name="Mol. Plant">
        <title>The Genome of Medicinal Plant Macleaya cordata Provides New Insights into Benzylisoquinoline Alkaloids Metabolism.</title>
        <authorList>
            <person name="Liu X."/>
            <person name="Liu Y."/>
            <person name="Huang P."/>
            <person name="Ma Y."/>
            <person name="Qing Z."/>
            <person name="Tang Q."/>
            <person name="Cao H."/>
            <person name="Cheng P."/>
            <person name="Zheng Y."/>
            <person name="Yuan Z."/>
            <person name="Zhou Y."/>
            <person name="Liu J."/>
            <person name="Tang Z."/>
            <person name="Zhuo Y."/>
            <person name="Zhang Y."/>
            <person name="Yu L."/>
            <person name="Huang J."/>
            <person name="Yang P."/>
            <person name="Peng Q."/>
            <person name="Zhang J."/>
            <person name="Jiang W."/>
            <person name="Zhang Z."/>
            <person name="Lin K."/>
            <person name="Ro D.K."/>
            <person name="Chen X."/>
            <person name="Xiong X."/>
            <person name="Shang Y."/>
            <person name="Huang S."/>
            <person name="Zeng J."/>
        </authorList>
    </citation>
    <scope>NUCLEOTIDE SEQUENCE [LARGE SCALE GENOMIC DNA]</scope>
    <source>
        <strain evidence="3">cv. BLH2017</strain>
        <tissue evidence="2">Root</tissue>
    </source>
</reference>
<dbReference type="EMBL" id="MVGT01002338">
    <property type="protein sequence ID" value="OVA08214.1"/>
    <property type="molecule type" value="Genomic_DNA"/>
</dbReference>
<dbReference type="InParanoid" id="A0A200QCL7"/>
<organism evidence="2 3">
    <name type="scientific">Macleaya cordata</name>
    <name type="common">Five-seeded plume-poppy</name>
    <name type="synonym">Bocconia cordata</name>
    <dbReference type="NCBI Taxonomy" id="56857"/>
    <lineage>
        <taxon>Eukaryota</taxon>
        <taxon>Viridiplantae</taxon>
        <taxon>Streptophyta</taxon>
        <taxon>Embryophyta</taxon>
        <taxon>Tracheophyta</taxon>
        <taxon>Spermatophyta</taxon>
        <taxon>Magnoliopsida</taxon>
        <taxon>Ranunculales</taxon>
        <taxon>Papaveraceae</taxon>
        <taxon>Papaveroideae</taxon>
        <taxon>Macleaya</taxon>
    </lineage>
</organism>